<feature type="domain" description="Peptidase C1A papain C-terminal" evidence="2">
    <location>
        <begin position="25"/>
        <end position="246"/>
    </location>
</feature>
<reference evidence="3 4" key="1">
    <citation type="submission" date="2024-04" db="EMBL/GenBank/DDBJ databases">
        <title>Tritrichomonas musculus Genome.</title>
        <authorList>
            <person name="Alves-Ferreira E."/>
            <person name="Grigg M."/>
            <person name="Lorenzi H."/>
            <person name="Galac M."/>
        </authorList>
    </citation>
    <scope>NUCLEOTIDE SEQUENCE [LARGE SCALE GENOMIC DNA]</scope>
    <source>
        <strain evidence="3 4">EAF2021</strain>
    </source>
</reference>
<dbReference type="EMBL" id="JAPFFF010000006">
    <property type="protein sequence ID" value="KAK8887338.1"/>
    <property type="molecule type" value="Genomic_DNA"/>
</dbReference>
<dbReference type="CDD" id="cd02248">
    <property type="entry name" value="Peptidase_C1A"/>
    <property type="match status" value="1"/>
</dbReference>
<comment type="similarity">
    <text evidence="1">Belongs to the peptidase C1 family.</text>
</comment>
<comment type="caution">
    <text evidence="3">The sequence shown here is derived from an EMBL/GenBank/DDBJ whole genome shotgun (WGS) entry which is preliminary data.</text>
</comment>
<dbReference type="InterPro" id="IPR013128">
    <property type="entry name" value="Peptidase_C1A"/>
</dbReference>
<evidence type="ECO:0000259" key="2">
    <source>
        <dbReference type="SMART" id="SM00645"/>
    </source>
</evidence>
<dbReference type="InterPro" id="IPR000668">
    <property type="entry name" value="Peptidase_C1A_C"/>
</dbReference>
<dbReference type="PANTHER" id="PTHR12411">
    <property type="entry name" value="CYSTEINE PROTEASE FAMILY C1-RELATED"/>
    <property type="match status" value="1"/>
</dbReference>
<dbReference type="Pfam" id="PF00112">
    <property type="entry name" value="Peptidase_C1"/>
    <property type="match status" value="1"/>
</dbReference>
<accession>A0ABR2K8Z7</accession>
<dbReference type="SUPFAM" id="SSF54001">
    <property type="entry name" value="Cysteine proteinases"/>
    <property type="match status" value="1"/>
</dbReference>
<dbReference type="Gene3D" id="3.90.70.10">
    <property type="entry name" value="Cysteine proteinases"/>
    <property type="match status" value="1"/>
</dbReference>
<dbReference type="Proteomes" id="UP001470230">
    <property type="component" value="Unassembled WGS sequence"/>
</dbReference>
<name>A0ABR2K8Z7_9EUKA</name>
<evidence type="ECO:0000256" key="1">
    <source>
        <dbReference type="ARBA" id="ARBA00008455"/>
    </source>
</evidence>
<dbReference type="InterPro" id="IPR039417">
    <property type="entry name" value="Peptidase_C1A_papain-like"/>
</dbReference>
<protein>
    <recommendedName>
        <fullName evidence="2">Peptidase C1A papain C-terminal domain-containing protein</fullName>
    </recommendedName>
</protein>
<dbReference type="InterPro" id="IPR038765">
    <property type="entry name" value="Papain-like_cys_pep_sf"/>
</dbReference>
<gene>
    <name evidence="3" type="ORF">M9Y10_038377</name>
</gene>
<evidence type="ECO:0000313" key="4">
    <source>
        <dbReference type="Proteomes" id="UP001470230"/>
    </source>
</evidence>
<dbReference type="PROSITE" id="PS00640">
    <property type="entry name" value="THIOL_PROTEASE_ASN"/>
    <property type="match status" value="1"/>
</dbReference>
<organism evidence="3 4">
    <name type="scientific">Tritrichomonas musculus</name>
    <dbReference type="NCBI Taxonomy" id="1915356"/>
    <lineage>
        <taxon>Eukaryota</taxon>
        <taxon>Metamonada</taxon>
        <taxon>Parabasalia</taxon>
        <taxon>Tritrichomonadida</taxon>
        <taxon>Tritrichomonadidae</taxon>
        <taxon>Tritrichomonas</taxon>
    </lineage>
</organism>
<dbReference type="SMART" id="SM00645">
    <property type="entry name" value="Pept_C1"/>
    <property type="match status" value="1"/>
</dbReference>
<dbReference type="InterPro" id="IPR025661">
    <property type="entry name" value="Pept_asp_AS"/>
</dbReference>
<proteinExistence type="inferred from homology"/>
<keyword evidence="4" id="KW-1185">Reference proteome</keyword>
<evidence type="ECO:0000313" key="3">
    <source>
        <dbReference type="EMBL" id="KAK8887338.1"/>
    </source>
</evidence>
<sequence length="249" mass="27569">MSNSESSKNIFQKMHDASKNKDTSVPDELDYRNHNPKVLNDIQDVGSCSGSDWAFAVASCVETNYALSGHKTLYKLSEQCLIDCVEYCDGCNSCEAYSAFSFITGTYNTLINLIDDYPWTGSKGTCNFNKDKSVSLYSGVAWGRENPESDMVHWLNTYGIGAVRIDASSASFQLYTSGIYDDKNCGTNTNIDVNVVGYGYEGEGDSAIPYWICRNSWGTLWGEEGYFRILRGSNECGIATIFGFPAVFF</sequence>